<dbReference type="Pfam" id="PF00621">
    <property type="entry name" value="RhoGEF"/>
    <property type="match status" value="1"/>
</dbReference>
<feature type="compositionally biased region" description="Acidic residues" evidence="1">
    <location>
        <begin position="1715"/>
        <end position="1727"/>
    </location>
</feature>
<dbReference type="PROSITE" id="PS50003">
    <property type="entry name" value="PH_DOMAIN"/>
    <property type="match status" value="1"/>
</dbReference>
<feature type="region of interest" description="Disordered" evidence="1">
    <location>
        <begin position="1132"/>
        <end position="1174"/>
    </location>
</feature>
<reference evidence="4" key="1">
    <citation type="submission" date="2025-08" db="UniProtKB">
        <authorList>
            <consortium name="Ensembl"/>
        </authorList>
    </citation>
    <scope>IDENTIFICATION</scope>
</reference>
<dbReference type="InParanoid" id="A0A674E9C9"/>
<feature type="compositionally biased region" description="Pro residues" evidence="1">
    <location>
        <begin position="314"/>
        <end position="328"/>
    </location>
</feature>
<dbReference type="SUPFAM" id="SSF50729">
    <property type="entry name" value="PH domain-like"/>
    <property type="match status" value="1"/>
</dbReference>
<dbReference type="Gene3D" id="2.30.29.30">
    <property type="entry name" value="Pleckstrin-homology domain (PH domain)/Phosphotyrosine-binding domain (PTB)"/>
    <property type="match status" value="1"/>
</dbReference>
<evidence type="ECO:0000259" key="3">
    <source>
        <dbReference type="PROSITE" id="PS50010"/>
    </source>
</evidence>
<feature type="compositionally biased region" description="Acidic residues" evidence="1">
    <location>
        <begin position="1258"/>
        <end position="1267"/>
    </location>
</feature>
<dbReference type="CDD" id="cd00160">
    <property type="entry name" value="RhoGEF"/>
    <property type="match status" value="1"/>
</dbReference>
<proteinExistence type="predicted"/>
<feature type="region of interest" description="Disordered" evidence="1">
    <location>
        <begin position="303"/>
        <end position="328"/>
    </location>
</feature>
<dbReference type="Pfam" id="PF22697">
    <property type="entry name" value="SOS1_NGEF_PH"/>
    <property type="match status" value="1"/>
</dbReference>
<feature type="region of interest" description="Disordered" evidence="1">
    <location>
        <begin position="597"/>
        <end position="639"/>
    </location>
</feature>
<dbReference type="InterPro" id="IPR035899">
    <property type="entry name" value="DBL_dom_sf"/>
</dbReference>
<name>A0A674E9C9_SALTR</name>
<evidence type="ECO:0000313" key="4">
    <source>
        <dbReference type="Ensembl" id="ENSSTUP00000104928.1"/>
    </source>
</evidence>
<organism evidence="4 5">
    <name type="scientific">Salmo trutta</name>
    <name type="common">Brown trout</name>
    <dbReference type="NCBI Taxonomy" id="8032"/>
    <lineage>
        <taxon>Eukaryota</taxon>
        <taxon>Metazoa</taxon>
        <taxon>Chordata</taxon>
        <taxon>Craniata</taxon>
        <taxon>Vertebrata</taxon>
        <taxon>Euteleostomi</taxon>
        <taxon>Actinopterygii</taxon>
        <taxon>Neopterygii</taxon>
        <taxon>Teleostei</taxon>
        <taxon>Protacanthopterygii</taxon>
        <taxon>Salmoniformes</taxon>
        <taxon>Salmonidae</taxon>
        <taxon>Salmoninae</taxon>
        <taxon>Salmo</taxon>
    </lineage>
</organism>
<dbReference type="GO" id="GO:0005085">
    <property type="term" value="F:guanyl-nucleotide exchange factor activity"/>
    <property type="evidence" value="ECO:0007669"/>
    <property type="project" value="InterPro"/>
</dbReference>
<feature type="region of interest" description="Disordered" evidence="1">
    <location>
        <begin position="1257"/>
        <end position="1287"/>
    </location>
</feature>
<dbReference type="SUPFAM" id="SSF48065">
    <property type="entry name" value="DBL homology domain (DH-domain)"/>
    <property type="match status" value="1"/>
</dbReference>
<feature type="domain" description="PH" evidence="2">
    <location>
        <begin position="1505"/>
        <end position="1612"/>
    </location>
</feature>
<reference evidence="4" key="2">
    <citation type="submission" date="2025-09" db="UniProtKB">
        <authorList>
            <consortium name="Ensembl"/>
        </authorList>
    </citation>
    <scope>IDENTIFICATION</scope>
</reference>
<dbReference type="CDD" id="cd13242">
    <property type="entry name" value="PH_puratrophin-1"/>
    <property type="match status" value="1"/>
</dbReference>
<dbReference type="SMART" id="SM00233">
    <property type="entry name" value="PH"/>
    <property type="match status" value="1"/>
</dbReference>
<feature type="compositionally biased region" description="Polar residues" evidence="1">
    <location>
        <begin position="613"/>
        <end position="631"/>
    </location>
</feature>
<dbReference type="Gene3D" id="1.20.58.60">
    <property type="match status" value="1"/>
</dbReference>
<dbReference type="GeneTree" id="ENSGT00940000165533"/>
<accession>A0A674E9C9</accession>
<protein>
    <submittedName>
        <fullName evidence="4">Quattro</fullName>
    </submittedName>
</protein>
<dbReference type="SMART" id="SM00325">
    <property type="entry name" value="RhoGEF"/>
    <property type="match status" value="1"/>
</dbReference>
<dbReference type="PROSITE" id="PS50010">
    <property type="entry name" value="DH_2"/>
    <property type="match status" value="1"/>
</dbReference>
<dbReference type="PANTHER" id="PTHR45845">
    <property type="entry name" value="RHO GUANINE NUCLEOTIDE EXCHANGE FACTOR-RELATED"/>
    <property type="match status" value="1"/>
</dbReference>
<dbReference type="Proteomes" id="UP000472277">
    <property type="component" value="Chromosome 14"/>
</dbReference>
<dbReference type="Ensembl" id="ENSSTUT00000112505.1">
    <property type="protein sequence ID" value="ENSSTUP00000104928.1"/>
    <property type="gene ID" value="ENSSTUG00000046779.1"/>
</dbReference>
<feature type="domain" description="DH" evidence="3">
    <location>
        <begin position="1316"/>
        <end position="1493"/>
    </location>
</feature>
<sequence length="1727" mass="193248">MKNPESLDSSIQSALSALFPPFEVTAPTVLSQLFRTIEERFHGDALHCLLDFLIPSKHLLESVQQAACAAYSDVLFRCEGWPLCLHDRTVIQLAPLNPLLLRPGDFYLQVEPFGEQAARIVLKSLLEEGCHEVEETPIPDTTYPYIFTLDWLREVNDGRHGTPLSHCLLSTDQGVMKVPWAQVAIPEFLVKHKIMTKSSVIRDVPFESRQLQIPSSSDSTSSALSLETMILPARDGISVSLRLMDGTSKLIKGDHEKSVTKPHVKPLVKPVGWVSPNTWDTSWNYCEIEGDYVDLVEFSKEKESPAGRSRTPKPSNPPPLFKPVRPPPPIPLGSSTPCGCTLRFSEESCTPCSQRRLGQEPSGHELKCRYRDSYLAALRNPVPFERGSVGLLAALEESGPCGGEESGFKGHARGLGQDHWECCNHYKEPIVGHEPHQHGHFAKESPNLNHIPRKSIKPAITHNPGKHTKEPQVIHKLYQVEPHNQELQTNHKAHQTGPDSMLMLPPVGHHQGAVDAFDCDFTSKPVWNPEAVKTIGKHKAKPRALSTVSETARGSPLVHKLNNRSHSDICPEMTPVCVQVVQCKKINAFGLVSPKLERRQSAKNDPSPGKVETQATASSIGPDTKLQSPKTKPSAPPILPPSHIHRAPPYPPSQDSIFRSISGLLHLGFISLPGSRDRVGRAVLEVHGNRQAWMSPLLSAQEVCKVLLYLHSIPRKEVQDLGMTVVINARKMHPPSLFYKALMMVQEQALNAVHSVLILVDKDTSPRSERHPGLQMEVVTSLKALHKTVEGQQLTSDLGGNFPYSHTDWLQFHQKLVSFVSDLQGAAHLLHRAIKKIDANPKTDTAQDVQLSIQDQKTSMKEVLQDARLVPLQREGGAILTRMRREEFRFTKSDDYRDALESATVLYNQVEENVHTLVMKSNESLQHLDFLLKLREAESNLNTAKAWFDTEGEQWLKSSNSTEDTLESVNQALQRFDTALTQAKEKKQKTLTLVMEVEKILGSTNSNPETEVFRTVMNTFKSNMADFMLRAEQRRTELDNMVHVYRFCEEAATLAKECRQYLEQLETGRYPAKACLSMLKTYEERLGDCYSSQHFQKIKAKACSVRGSRGMNLWNAAWIQCQEVSQRLGERLQHKGAKEASQLAKSPGVEEKLTPVVPQDGEGGPGRHHSETDLKTGDLVAGCEAFPWKHGTLGGSLSEGSCISSPLSSKYGSSPLSARHSHSQALVVALQSPQNTYDISHNGSFCSCNSCCRTNGERDDDREDGDPIEVSSVSFLDPCDPTGDRTQKVSSLADTQAEDNGNNVLSLFHVSCVDRKLQRIMEELLLTEREYVRSLGYVREHYFPELERPDVPQDLRGQRGSIFGNLEKLHDFHRHHFLKELEGCLREPFRVGRSFLRHSESFGLYALYSKNKPKSDSLLINHGHDFFKQKQTQLGDKMDLSSYLLKPVQRISKYSLLLQDMARDCGPHRGREEAEVQRALEVIQFQLRHGNNLLAMDDIQDCDVNLKEQGQLIRQDEFLVSFRKKKCFRHIFLFQDLVLFSKTKWTDVGNDTYVYKQSFKTSDIGMTHNSGDSGLCFEIWFRRRKSQDTYTLQAGNSEVKDAWTKDLERILWEQAVHNREIRMQERVFMGIGNKPFMDIQPSDEAINDRAVNCGGCPVLRPNSIGSGSCSSSSGSHCSSSSGRGSLSSAVEGYLCGPKRRGAGGHGGYSPPPGVLEEDDMDQESGKG</sequence>
<dbReference type="InterPro" id="IPR001849">
    <property type="entry name" value="PH_domain"/>
</dbReference>
<gene>
    <name evidence="4" type="primary">LOC115208301</name>
</gene>
<evidence type="ECO:0000313" key="5">
    <source>
        <dbReference type="Proteomes" id="UP000472277"/>
    </source>
</evidence>
<dbReference type="InterPro" id="IPR000219">
    <property type="entry name" value="DH_dom"/>
</dbReference>
<dbReference type="Gene3D" id="1.20.900.10">
    <property type="entry name" value="Dbl homology (DH) domain"/>
    <property type="match status" value="1"/>
</dbReference>
<keyword evidence="5" id="KW-1185">Reference proteome</keyword>
<dbReference type="InterPro" id="IPR052231">
    <property type="entry name" value="Rho_GEF_signaling-related"/>
</dbReference>
<evidence type="ECO:0000256" key="1">
    <source>
        <dbReference type="SAM" id="MobiDB-lite"/>
    </source>
</evidence>
<dbReference type="InterPro" id="IPR055251">
    <property type="entry name" value="SOS1_NGEF_PH"/>
</dbReference>
<evidence type="ECO:0000259" key="2">
    <source>
        <dbReference type="PROSITE" id="PS50003"/>
    </source>
</evidence>
<dbReference type="PANTHER" id="PTHR45845:SF2">
    <property type="entry name" value="RIKEN CDNA D630003M21 GENE"/>
    <property type="match status" value="1"/>
</dbReference>
<dbReference type="InterPro" id="IPR011993">
    <property type="entry name" value="PH-like_dom_sf"/>
</dbReference>
<feature type="region of interest" description="Disordered" evidence="1">
    <location>
        <begin position="1698"/>
        <end position="1727"/>
    </location>
</feature>